<dbReference type="EMBL" id="CP024996">
    <property type="protein sequence ID" value="AYR23306.1"/>
    <property type="molecule type" value="Genomic_DNA"/>
</dbReference>
<dbReference type="SUPFAM" id="SSF51126">
    <property type="entry name" value="Pectin lyase-like"/>
    <property type="match status" value="1"/>
</dbReference>
<feature type="compositionally biased region" description="Low complexity" evidence="4">
    <location>
        <begin position="1556"/>
        <end position="1570"/>
    </location>
</feature>
<sequence>MRHASMNRIYRLVWSHVQQAWVIVSERTRGQGKKVSRRLAAAAALSVASALAMAGPSGGAVTAGSGSISQSGNTTTITQGSQNLSVNWQSFNTTSAEKVNFVQPSTSAIAVNRIQDVNATQFMGQLNANGQVYLINPNGILFGAGAQVNVGGLVASTLDINDAALGSSTRNFSGMGSGSIVNQGSINSANGGYVAFLGKQVANQGSITTTAGTTALAAGSDVTLSFAGNSLVSLRVNQSTLDSLSGNGGLIQADGGTVLLSAGARDTVLASVVNNTGIIQARSVQNVNGTIVLEAGSHGTATNSGTLDASGRNAGETGGTVKLLGGTVAQTSGGRIDVAGDAGGGTAYVGGNFLGAGPEQNATTTTVEAGSSIDASAVNSGNGGRVALWSDGTTRFDGSITARGGAASGNGGAVETSGLKLKIGSTASVNTLAPRGSAGNWLLDPADIKIGSIAFWGSNYGIDVDSAVLTAALNNGNVTIKTSRSGPSCGVACGSGSGSSGDILVLDPIGVAVASYDANHTATYVNWDSNSYTLTLSAYNNVRFVFTPNYVSVGAGTSQSSGGAVDMSLGHGTKTILQADNSAKGSGTVVFDDNNGWTYIGLGDAATTAKIYYTPTSYSAPQDFTPYLIGYNQLTQLTSYMAVNVAASIASKTYDGTLGATISSVSTVASLPGGMSPLSTSGATASFADKNAGSNKDVLLSGVTFSNGSDTINVGGENYYLNGLSTQLGTITPKSVDVTGLSVVSKTYDGTTAATLSGTAGFSGLIGGDSLSLNLSSATANFADANAGTKAVTLGSYTLGGSSSANYVLNQPSLTGTINKANLSLSGSKTYDGTTDIDGSQLTATGVHGETFTVAGSGSSGNLASKNVQSGAALASVTGLSLGSSSNGGLASNYNALGTSGSSISVTAKALTMSGVTASDKVYDGSTTATLNTSGVGFFGIIGGDDVSLGGSGVGSFANKNVGTNKAVTVSGYTLSGADAGNYLISQPTGLSASITKADLSVSGISAQGKTYDGQTTATLSGTASVTAIGSDVVSLGGTGVGVFIDKNAGVNKVVNVSGYTLSGSDAGNYNLVQPTGVSATISKANLTLSGLTANNKTYDGTIVAALSGTASVTALGSDVVSVTGTGAASFADKNVGTGKGVTVSGYTLTGTDAGNYNLVSPGGLSADISKASLTVGGVSAQSRAYDGTTVATVAGTASVSAFGADVVSVAGTASASFADKNVGSNKAVLVSGYTLTGADAGNYDVVQPSGLNATISKADLAVAGLSVANKIYDGTTTATLTGTGSVTALGSDVVTLSGSGAASFANKNVGTGKSIVISGYTLGGTDGGNYNLVAPSNLTADITPLQITVSGIVANNKTYDGTVAATANTSGVSLAGKLAGDVINVAATGSFSDKNVGSNKAVTLNSIYSGADAGNYTYIDQTSSQASITPASLNVSGITAANKVFDGTTTATINTGSVVLGGLIGGDNVRFSSSGAFSDAAIGRGKTVNLSNSISGADSGNYTLIGQSTALADITAAGSAQTPSAVATAPAAPTPSVQAVTVRNVLTQVQSTVLPPQASAQPQSLSLSSTLVVRSQQGDAAPATGNESSSGNAGGRGGSSLVNTSTGFGTPPPSLNIQNGGIQLPPVAISTPQ</sequence>
<dbReference type="Gene3D" id="2.160.20.10">
    <property type="entry name" value="Single-stranded right-handed beta-helix, Pectin lyase-like"/>
    <property type="match status" value="1"/>
</dbReference>
<dbReference type="InterPro" id="IPR011050">
    <property type="entry name" value="Pectin_lyase_fold/virulence"/>
</dbReference>
<dbReference type="PANTHER" id="PTHR12338:SF8">
    <property type="entry name" value="HEME_HEMOPEXIN-BINDING PROTEIN"/>
    <property type="match status" value="1"/>
</dbReference>
<dbReference type="InterPro" id="IPR012334">
    <property type="entry name" value="Pectin_lyas_fold"/>
</dbReference>
<evidence type="ECO:0000313" key="6">
    <source>
        <dbReference type="EMBL" id="AYR23306.1"/>
    </source>
</evidence>
<dbReference type="Pfam" id="PF18657">
    <property type="entry name" value="YDG"/>
    <property type="match status" value="10"/>
</dbReference>
<reference evidence="6 7" key="1">
    <citation type="submission" date="2017-11" db="EMBL/GenBank/DDBJ databases">
        <title>Complete genome sequence of Herbaspirillum rubrisubalbicans DSM 11543.</title>
        <authorList>
            <person name="Chen M."/>
            <person name="An Q."/>
        </authorList>
    </citation>
    <scope>NUCLEOTIDE SEQUENCE [LARGE SCALE GENOMIC DNA]</scope>
    <source>
        <strain evidence="6 7">DSM 11543</strain>
    </source>
</reference>
<evidence type="ECO:0000256" key="3">
    <source>
        <dbReference type="ARBA" id="ARBA00022729"/>
    </source>
</evidence>
<dbReference type="InterPro" id="IPR050909">
    <property type="entry name" value="Bact_Autotransporter_VF"/>
</dbReference>
<dbReference type="GO" id="GO:0005576">
    <property type="term" value="C:extracellular region"/>
    <property type="evidence" value="ECO:0007669"/>
    <property type="project" value="UniProtKB-SubCell"/>
</dbReference>
<dbReference type="SMART" id="SM00912">
    <property type="entry name" value="Haemagg_act"/>
    <property type="match status" value="1"/>
</dbReference>
<protein>
    <submittedName>
        <fullName evidence="6">Filamentous hemagglutinin</fullName>
    </submittedName>
</protein>
<accession>A0AAD0U6H2</accession>
<dbReference type="InterPro" id="IPR041248">
    <property type="entry name" value="YDG"/>
</dbReference>
<dbReference type="Proteomes" id="UP000269199">
    <property type="component" value="Chromosome"/>
</dbReference>
<feature type="region of interest" description="Disordered" evidence="4">
    <location>
        <begin position="1556"/>
        <end position="1634"/>
    </location>
</feature>
<dbReference type="InterPro" id="IPR008638">
    <property type="entry name" value="FhaB/CdiA-like_TPS"/>
</dbReference>
<dbReference type="PANTHER" id="PTHR12338">
    <property type="entry name" value="AUTOTRANSPORTER"/>
    <property type="match status" value="1"/>
</dbReference>
<evidence type="ECO:0000259" key="5">
    <source>
        <dbReference type="SMART" id="SM00912"/>
    </source>
</evidence>
<dbReference type="NCBIfam" id="TIGR01901">
    <property type="entry name" value="adhes_NPXG"/>
    <property type="match status" value="1"/>
</dbReference>
<keyword evidence="2" id="KW-0964">Secreted</keyword>
<proteinExistence type="predicted"/>
<comment type="subcellular location">
    <subcellularLocation>
        <location evidence="1">Secreted</location>
    </subcellularLocation>
</comment>
<evidence type="ECO:0000256" key="1">
    <source>
        <dbReference type="ARBA" id="ARBA00004613"/>
    </source>
</evidence>
<gene>
    <name evidence="6" type="ORF">RC54_05490</name>
</gene>
<keyword evidence="3" id="KW-0732">Signal</keyword>
<name>A0AAD0U6H2_9BURK</name>
<evidence type="ECO:0000256" key="4">
    <source>
        <dbReference type="SAM" id="MobiDB-lite"/>
    </source>
</evidence>
<evidence type="ECO:0000256" key="2">
    <source>
        <dbReference type="ARBA" id="ARBA00022525"/>
    </source>
</evidence>
<organism evidence="6 7">
    <name type="scientific">Herbaspirillum rubrisubalbicans</name>
    <dbReference type="NCBI Taxonomy" id="80842"/>
    <lineage>
        <taxon>Bacteria</taxon>
        <taxon>Pseudomonadati</taxon>
        <taxon>Pseudomonadota</taxon>
        <taxon>Betaproteobacteria</taxon>
        <taxon>Burkholderiales</taxon>
        <taxon>Oxalobacteraceae</taxon>
        <taxon>Herbaspirillum</taxon>
    </lineage>
</organism>
<feature type="domain" description="Filamentous haemagglutinin FhaB/tRNA nuclease CdiA-like TPS" evidence="5">
    <location>
        <begin position="52"/>
        <end position="164"/>
    </location>
</feature>
<dbReference type="Pfam" id="PF05860">
    <property type="entry name" value="TPS"/>
    <property type="match status" value="1"/>
</dbReference>
<evidence type="ECO:0000313" key="7">
    <source>
        <dbReference type="Proteomes" id="UP000269199"/>
    </source>
</evidence>